<keyword evidence="7" id="KW-0812">Transmembrane</keyword>
<evidence type="ECO:0000313" key="10">
    <source>
        <dbReference type="Proteomes" id="UP000184222"/>
    </source>
</evidence>
<dbReference type="STRING" id="573570.F7310_09985"/>
<dbReference type="EC" id="2.7.13.3" evidence="2"/>
<dbReference type="OrthoDB" id="9804645at2"/>
<dbReference type="EMBL" id="CP016796">
    <property type="protein sequence ID" value="API87658.1"/>
    <property type="molecule type" value="Genomic_DNA"/>
</dbReference>
<dbReference type="AlphaFoldDB" id="A0A1L4BV01"/>
<dbReference type="InterPro" id="IPR003594">
    <property type="entry name" value="HATPase_dom"/>
</dbReference>
<evidence type="ECO:0000313" key="9">
    <source>
        <dbReference type="EMBL" id="API87658.1"/>
    </source>
</evidence>
<dbReference type="PRINTS" id="PR00344">
    <property type="entry name" value="BCTRLSENSOR"/>
</dbReference>
<keyword evidence="5" id="KW-0418">Kinase</keyword>
<dbReference type="Proteomes" id="UP000184222">
    <property type="component" value="Chromosome"/>
</dbReference>
<keyword evidence="6" id="KW-0067">ATP-binding</keyword>
<dbReference type="InterPro" id="IPR050980">
    <property type="entry name" value="2C_sensor_his_kinase"/>
</dbReference>
<evidence type="ECO:0000256" key="4">
    <source>
        <dbReference type="ARBA" id="ARBA00022741"/>
    </source>
</evidence>
<evidence type="ECO:0000256" key="7">
    <source>
        <dbReference type="SAM" id="Phobius"/>
    </source>
</evidence>
<dbReference type="RefSeq" id="WP_072713435.1">
    <property type="nucleotide sequence ID" value="NZ_CP016796.1"/>
</dbReference>
<dbReference type="SUPFAM" id="SSF47384">
    <property type="entry name" value="Homodimeric domain of signal transducing histidine kinase"/>
    <property type="match status" value="1"/>
</dbReference>
<gene>
    <name evidence="9" type="ORF">F7310_09985</name>
</gene>
<dbReference type="SMART" id="SM00387">
    <property type="entry name" value="HATPase_c"/>
    <property type="match status" value="1"/>
</dbReference>
<dbReference type="InterPro" id="IPR005467">
    <property type="entry name" value="His_kinase_dom"/>
</dbReference>
<reference evidence="9 10" key="1">
    <citation type="journal article" date="2016" name="Appl. Environ. Microbiol.">
        <title>Whole genome relationships among Francisella bacteria of diverse origin define new species and provide specific regions for detection.</title>
        <authorList>
            <person name="Challacombe J.F."/>
            <person name="Petersen J.M."/>
            <person name="Gallegos-Graves V."/>
            <person name="Hodge D."/>
            <person name="Pillai S."/>
            <person name="Kuske C.R."/>
        </authorList>
    </citation>
    <scope>NUCLEOTIDE SEQUENCE [LARGE SCALE GENOMIC DNA]</scope>
    <source>
        <strain evidence="10">TX07-7310</strain>
    </source>
</reference>
<dbReference type="Gene3D" id="3.30.565.10">
    <property type="entry name" value="Histidine kinase-like ATPase, C-terminal domain"/>
    <property type="match status" value="1"/>
</dbReference>
<comment type="catalytic activity">
    <reaction evidence="1">
        <text>ATP + protein L-histidine = ADP + protein N-phospho-L-histidine.</text>
        <dbReference type="EC" id="2.7.13.3"/>
    </reaction>
</comment>
<evidence type="ECO:0000259" key="8">
    <source>
        <dbReference type="PROSITE" id="PS50109"/>
    </source>
</evidence>
<evidence type="ECO:0000256" key="1">
    <source>
        <dbReference type="ARBA" id="ARBA00000085"/>
    </source>
</evidence>
<feature type="domain" description="Histidine kinase" evidence="8">
    <location>
        <begin position="223"/>
        <end position="412"/>
    </location>
</feature>
<dbReference type="InterPro" id="IPR036097">
    <property type="entry name" value="HisK_dim/P_sf"/>
</dbReference>
<dbReference type="Pfam" id="PF02518">
    <property type="entry name" value="HATPase_c"/>
    <property type="match status" value="1"/>
</dbReference>
<protein>
    <recommendedName>
        <fullName evidence="2">histidine kinase</fullName>
        <ecNumber evidence="2">2.7.13.3</ecNumber>
    </recommendedName>
</protein>
<dbReference type="PANTHER" id="PTHR44936">
    <property type="entry name" value="SENSOR PROTEIN CREC"/>
    <property type="match status" value="1"/>
</dbReference>
<feature type="transmembrane region" description="Helical" evidence="7">
    <location>
        <begin position="140"/>
        <end position="163"/>
    </location>
</feature>
<dbReference type="GO" id="GO:0000155">
    <property type="term" value="F:phosphorelay sensor kinase activity"/>
    <property type="evidence" value="ECO:0007669"/>
    <property type="project" value="InterPro"/>
</dbReference>
<sequence length="412" mass="47704">MRSTLRIILKNKIFRLLTILILILLILQIVIASYSLANIGLNKNVRTLYKENISMLDMVLDYKGEVLKGNIFFDFEFNDAIVSFTEEPLCKRHLNREDLSSYRNVGKDIKFRLWYCVSIKGYKGRWLNYTIKPSLPEEKVLLFTNLITTIVIATIVIFCWLLLKVIIPTKKLEDNVYELGMSLVEKEVRASGIKVLGRFANSINFIQKRLFKALNTRTKILSMITHDLKSPIARLKLRYELGLVDHKDNIDDIELLEKLCHQILLEAKDDMFSHEVIEDVDIYSLLKSIVDKYNNIDINEIDSIYLKGRKLSLHRAFDNLISNAKKYSDKISVNILKKDHFVEIDIRDYGKGIKESEIKNIFRPFYQINSMKQGNGLGLTIVQEIIKNHNGSISISNHYDPHGVIVNVQLPL</sequence>
<keyword evidence="7" id="KW-0472">Membrane</keyword>
<organism evidence="9 10">
    <name type="scientific">Francisella uliginis</name>
    <dbReference type="NCBI Taxonomy" id="573570"/>
    <lineage>
        <taxon>Bacteria</taxon>
        <taxon>Pseudomonadati</taxon>
        <taxon>Pseudomonadota</taxon>
        <taxon>Gammaproteobacteria</taxon>
        <taxon>Thiotrichales</taxon>
        <taxon>Francisellaceae</taxon>
        <taxon>Francisella</taxon>
    </lineage>
</organism>
<keyword evidence="10" id="KW-1185">Reference proteome</keyword>
<evidence type="ECO:0000256" key="2">
    <source>
        <dbReference type="ARBA" id="ARBA00012438"/>
    </source>
</evidence>
<dbReference type="SUPFAM" id="SSF55874">
    <property type="entry name" value="ATPase domain of HSP90 chaperone/DNA topoisomerase II/histidine kinase"/>
    <property type="match status" value="1"/>
</dbReference>
<proteinExistence type="predicted"/>
<evidence type="ECO:0000256" key="5">
    <source>
        <dbReference type="ARBA" id="ARBA00022777"/>
    </source>
</evidence>
<keyword evidence="3" id="KW-0808">Transferase</keyword>
<evidence type="ECO:0000256" key="3">
    <source>
        <dbReference type="ARBA" id="ARBA00022679"/>
    </source>
</evidence>
<dbReference type="PANTHER" id="PTHR44936:SF10">
    <property type="entry name" value="SENSOR PROTEIN RSTB"/>
    <property type="match status" value="1"/>
</dbReference>
<name>A0A1L4BV01_9GAMM</name>
<dbReference type="KEGG" id="frx:F7310_09985"/>
<dbReference type="PROSITE" id="PS50109">
    <property type="entry name" value="HIS_KIN"/>
    <property type="match status" value="1"/>
</dbReference>
<keyword evidence="7" id="KW-1133">Transmembrane helix</keyword>
<dbReference type="GO" id="GO:0005524">
    <property type="term" value="F:ATP binding"/>
    <property type="evidence" value="ECO:0007669"/>
    <property type="project" value="UniProtKB-KW"/>
</dbReference>
<dbReference type="InterPro" id="IPR004358">
    <property type="entry name" value="Sig_transdc_His_kin-like_C"/>
</dbReference>
<evidence type="ECO:0000256" key="6">
    <source>
        <dbReference type="ARBA" id="ARBA00022840"/>
    </source>
</evidence>
<accession>A0A1L4BV01</accession>
<keyword evidence="4" id="KW-0547">Nucleotide-binding</keyword>
<dbReference type="InterPro" id="IPR036890">
    <property type="entry name" value="HATPase_C_sf"/>
</dbReference>